<sequence>MSVTEPFSFNQCAVSLIGARQVHSSTSCHCSSDPFNLIGHYTPTPPVIIQHSEREKGALFMCPPRSSLPLHHTDPFYICRLIKSNKSCKSAERLIKKTGLNKS</sequence>
<dbReference type="EMBL" id="JAINUG010000069">
    <property type="protein sequence ID" value="KAJ8401595.1"/>
    <property type="molecule type" value="Genomic_DNA"/>
</dbReference>
<evidence type="ECO:0000313" key="2">
    <source>
        <dbReference type="Proteomes" id="UP001221898"/>
    </source>
</evidence>
<organism evidence="1 2">
    <name type="scientific">Aldrovandia affinis</name>
    <dbReference type="NCBI Taxonomy" id="143900"/>
    <lineage>
        <taxon>Eukaryota</taxon>
        <taxon>Metazoa</taxon>
        <taxon>Chordata</taxon>
        <taxon>Craniata</taxon>
        <taxon>Vertebrata</taxon>
        <taxon>Euteleostomi</taxon>
        <taxon>Actinopterygii</taxon>
        <taxon>Neopterygii</taxon>
        <taxon>Teleostei</taxon>
        <taxon>Notacanthiformes</taxon>
        <taxon>Halosauridae</taxon>
        <taxon>Aldrovandia</taxon>
    </lineage>
</organism>
<keyword evidence="2" id="KW-1185">Reference proteome</keyword>
<evidence type="ECO:0000313" key="1">
    <source>
        <dbReference type="EMBL" id="KAJ8401595.1"/>
    </source>
</evidence>
<dbReference type="Proteomes" id="UP001221898">
    <property type="component" value="Unassembled WGS sequence"/>
</dbReference>
<name>A0AAD7WLZ7_9TELE</name>
<protein>
    <submittedName>
        <fullName evidence="1">Uncharacterized protein</fullName>
    </submittedName>
</protein>
<comment type="caution">
    <text evidence="1">The sequence shown here is derived from an EMBL/GenBank/DDBJ whole genome shotgun (WGS) entry which is preliminary data.</text>
</comment>
<accession>A0AAD7WLZ7</accession>
<dbReference type="AlphaFoldDB" id="A0AAD7WLZ7"/>
<reference evidence="1" key="1">
    <citation type="journal article" date="2023" name="Science">
        <title>Genome structures resolve the early diversification of teleost fishes.</title>
        <authorList>
            <person name="Parey E."/>
            <person name="Louis A."/>
            <person name="Montfort J."/>
            <person name="Bouchez O."/>
            <person name="Roques C."/>
            <person name="Iampietro C."/>
            <person name="Lluch J."/>
            <person name="Castinel A."/>
            <person name="Donnadieu C."/>
            <person name="Desvignes T."/>
            <person name="Floi Bucao C."/>
            <person name="Jouanno E."/>
            <person name="Wen M."/>
            <person name="Mejri S."/>
            <person name="Dirks R."/>
            <person name="Jansen H."/>
            <person name="Henkel C."/>
            <person name="Chen W.J."/>
            <person name="Zahm M."/>
            <person name="Cabau C."/>
            <person name="Klopp C."/>
            <person name="Thompson A.W."/>
            <person name="Robinson-Rechavi M."/>
            <person name="Braasch I."/>
            <person name="Lecointre G."/>
            <person name="Bobe J."/>
            <person name="Postlethwait J.H."/>
            <person name="Berthelot C."/>
            <person name="Roest Crollius H."/>
            <person name="Guiguen Y."/>
        </authorList>
    </citation>
    <scope>NUCLEOTIDE SEQUENCE</scope>
    <source>
        <strain evidence="1">NC1722</strain>
    </source>
</reference>
<gene>
    <name evidence="1" type="ORF">AAFF_G00379120</name>
</gene>
<proteinExistence type="predicted"/>